<dbReference type="NCBIfam" id="TIGR01144">
    <property type="entry name" value="ATP_synt_b"/>
    <property type="match status" value="1"/>
</dbReference>
<dbReference type="InterPro" id="IPR002146">
    <property type="entry name" value="ATP_synth_b/b'su_bac/chlpt"/>
</dbReference>
<dbReference type="PANTHER" id="PTHR33445">
    <property type="entry name" value="ATP SYNTHASE SUBUNIT B', CHLOROPLASTIC"/>
    <property type="match status" value="1"/>
</dbReference>
<keyword evidence="14" id="KW-0175">Coiled coil</keyword>
<comment type="similarity">
    <text evidence="1 12 13">Belongs to the ATPase B chain family.</text>
</comment>
<evidence type="ECO:0000256" key="8">
    <source>
        <dbReference type="ARBA" id="ARBA00023136"/>
    </source>
</evidence>
<name>A0ABZ3J4K0_SPOA4</name>
<evidence type="ECO:0000256" key="9">
    <source>
        <dbReference type="ARBA" id="ARBA00023310"/>
    </source>
</evidence>
<dbReference type="InterPro" id="IPR050059">
    <property type="entry name" value="ATP_synthase_B_chain"/>
</dbReference>
<evidence type="ECO:0000256" key="7">
    <source>
        <dbReference type="ARBA" id="ARBA00023065"/>
    </source>
</evidence>
<dbReference type="HAMAP" id="MF_01398">
    <property type="entry name" value="ATP_synth_b_bprime"/>
    <property type="match status" value="1"/>
</dbReference>
<comment type="subunit">
    <text evidence="12">F-type ATPases have 2 components, F(1) - the catalytic core - and F(0) - the membrane proton channel. F(1) has five subunits: alpha(3), beta(3), gamma(1), delta(1), epsilon(1). F(0) has three main subunits: a(1), b(2) and c(10-14). The alpha and beta chains form an alternating ring which encloses part of the gamma chain. F(1) is attached to F(0) by a central stalk formed by the gamma and epsilon chains, while a peripheral stalk is formed by the delta and b chains.</text>
</comment>
<dbReference type="PANTHER" id="PTHR33445:SF2">
    <property type="entry name" value="ATP SYNTHASE SUBUNIT B', CHLOROPLASTIC"/>
    <property type="match status" value="1"/>
</dbReference>
<keyword evidence="2 12" id="KW-0813">Transport</keyword>
<feature type="transmembrane region" description="Helical" evidence="12">
    <location>
        <begin position="6"/>
        <end position="27"/>
    </location>
</feature>
<evidence type="ECO:0000313" key="16">
    <source>
        <dbReference type="Proteomes" id="UP000216052"/>
    </source>
</evidence>
<evidence type="ECO:0000256" key="4">
    <source>
        <dbReference type="ARBA" id="ARBA00022692"/>
    </source>
</evidence>
<evidence type="ECO:0000256" key="10">
    <source>
        <dbReference type="ARBA" id="ARBA00025198"/>
    </source>
</evidence>
<evidence type="ECO:0000256" key="12">
    <source>
        <dbReference type="HAMAP-Rule" id="MF_01398"/>
    </source>
</evidence>
<evidence type="ECO:0000256" key="11">
    <source>
        <dbReference type="ARBA" id="ARBA00037847"/>
    </source>
</evidence>
<reference evidence="15" key="1">
    <citation type="submission" date="2024-05" db="EMBL/GenBank/DDBJ databases">
        <title>Isolation and characterization of Sporomusa carbonis sp. nov., a carboxydotrophic hydrogenogen in the genus of Sporomusa isolated from a charcoal burning pile.</title>
        <authorList>
            <person name="Boeer T."/>
            <person name="Rosenbaum F."/>
            <person name="Eysell L."/>
            <person name="Mueller V."/>
            <person name="Daniel R."/>
            <person name="Poehlein A."/>
        </authorList>
    </citation>
    <scope>NUCLEOTIDE SEQUENCE [LARGE SCALE GENOMIC DNA]</scope>
    <source>
        <strain evidence="15">DSM 3132</strain>
    </source>
</reference>
<dbReference type="EMBL" id="CP155571">
    <property type="protein sequence ID" value="XFO73284.1"/>
    <property type="molecule type" value="Genomic_DNA"/>
</dbReference>
<organism evidence="15 16">
    <name type="scientific">Sporomusa acidovorans (strain ATCC 49682 / DSM 3132 / Mol)</name>
    <dbReference type="NCBI Taxonomy" id="1123286"/>
    <lineage>
        <taxon>Bacteria</taxon>
        <taxon>Bacillati</taxon>
        <taxon>Bacillota</taxon>
        <taxon>Negativicutes</taxon>
        <taxon>Selenomonadales</taxon>
        <taxon>Sporomusaceae</taxon>
        <taxon>Sporomusa</taxon>
    </lineage>
</organism>
<dbReference type="SUPFAM" id="SSF81573">
    <property type="entry name" value="F1F0 ATP synthase subunit B, membrane domain"/>
    <property type="match status" value="1"/>
</dbReference>
<dbReference type="InterPro" id="IPR005864">
    <property type="entry name" value="ATP_synth_F0_bsu_bac"/>
</dbReference>
<comment type="function">
    <text evidence="12">Component of the F(0) channel, it forms part of the peripheral stalk, linking F(1) to F(0).</text>
</comment>
<evidence type="ECO:0000256" key="2">
    <source>
        <dbReference type="ARBA" id="ARBA00022448"/>
    </source>
</evidence>
<evidence type="ECO:0000256" key="14">
    <source>
        <dbReference type="SAM" id="Coils"/>
    </source>
</evidence>
<dbReference type="Gene3D" id="6.10.250.1580">
    <property type="match status" value="1"/>
</dbReference>
<evidence type="ECO:0000256" key="5">
    <source>
        <dbReference type="ARBA" id="ARBA00022781"/>
    </source>
</evidence>
<dbReference type="RefSeq" id="WP_093795659.1">
    <property type="nucleotide sequence ID" value="NZ_CP155571.1"/>
</dbReference>
<keyword evidence="16" id="KW-1185">Reference proteome</keyword>
<feature type="coiled-coil region" evidence="14">
    <location>
        <begin position="45"/>
        <end position="79"/>
    </location>
</feature>
<keyword evidence="9 12" id="KW-0066">ATP synthesis</keyword>
<dbReference type="Proteomes" id="UP000216052">
    <property type="component" value="Chromosome"/>
</dbReference>
<accession>A0ABZ3J4K0</accession>
<gene>
    <name evidence="15" type="primary">atpF_1</name>
    <name evidence="12" type="synonym">atpF</name>
    <name evidence="15" type="ORF">SPACI_033700</name>
</gene>
<evidence type="ECO:0000256" key="1">
    <source>
        <dbReference type="ARBA" id="ARBA00005513"/>
    </source>
</evidence>
<keyword evidence="4 12" id="KW-0812">Transmembrane</keyword>
<keyword evidence="5 12" id="KW-0375">Hydrogen ion transport</keyword>
<comment type="function">
    <text evidence="10 12">F(1)F(0) ATP synthase produces ATP from ADP in the presence of a proton or sodium gradient. F-type ATPases consist of two structural domains, F(1) containing the extramembraneous catalytic core and F(0) containing the membrane proton channel, linked together by a central stalk and a peripheral stalk. During catalysis, ATP synthesis in the catalytic domain of F(1) is coupled via a rotary mechanism of the central stalk subunits to proton translocation.</text>
</comment>
<dbReference type="InterPro" id="IPR028987">
    <property type="entry name" value="ATP_synth_B-like_membr_sf"/>
</dbReference>
<evidence type="ECO:0000256" key="3">
    <source>
        <dbReference type="ARBA" id="ARBA00022547"/>
    </source>
</evidence>
<dbReference type="Pfam" id="PF00430">
    <property type="entry name" value="ATP-synt_B"/>
    <property type="match status" value="1"/>
</dbReference>
<evidence type="ECO:0000256" key="13">
    <source>
        <dbReference type="RuleBase" id="RU003848"/>
    </source>
</evidence>
<keyword evidence="12" id="KW-1003">Cell membrane</keyword>
<evidence type="ECO:0000256" key="6">
    <source>
        <dbReference type="ARBA" id="ARBA00022989"/>
    </source>
</evidence>
<keyword evidence="3 12" id="KW-0138">CF(0)</keyword>
<protein>
    <recommendedName>
        <fullName evidence="12">ATP synthase subunit b</fullName>
    </recommendedName>
    <alternativeName>
        <fullName evidence="12">ATP synthase F(0) sector subunit b</fullName>
    </alternativeName>
    <alternativeName>
        <fullName evidence="12">ATPase subunit I</fullName>
    </alternativeName>
    <alternativeName>
        <fullName evidence="12">F-type ATPase subunit b</fullName>
        <shortName evidence="12">F-ATPase subunit b</shortName>
    </alternativeName>
</protein>
<dbReference type="CDD" id="cd06503">
    <property type="entry name" value="ATP-synt_Fo_b"/>
    <property type="match status" value="1"/>
</dbReference>
<proteinExistence type="inferred from homology"/>
<evidence type="ECO:0000313" key="15">
    <source>
        <dbReference type="EMBL" id="XFO73284.1"/>
    </source>
</evidence>
<keyword evidence="8 12" id="KW-0472">Membrane</keyword>
<comment type="subcellular location">
    <subcellularLocation>
        <location evidence="12">Cell membrane</location>
        <topology evidence="12">Single-pass membrane protein</topology>
    </subcellularLocation>
    <subcellularLocation>
        <location evidence="11">Endomembrane system</location>
        <topology evidence="11">Single-pass membrane protein</topology>
    </subcellularLocation>
</comment>
<keyword evidence="6 12" id="KW-1133">Transmembrane helix</keyword>
<keyword evidence="7 12" id="KW-0406">Ion transport</keyword>
<sequence length="167" mass="18368">MVDLNGTLIAQIINFLILTAILAVVAYKPLLQILADRQANIAEKLAASEHEKIQAEQYKQEYEAQLALAHTQAQAIVEEATKLAEQTKDQILTETRTANAQMLQAALDEIARERTVAMAQLKNEVANLSIVTAAKIVGHELDPKLNAQMVTKIIDKLDEKKTGNLPC</sequence>